<sequence length="148" mass="16408">MAEATPRAEQLVREYVEIWNERAYSKIPDVVSESFVMSDPAAPEEGVPGPAREVHGPDGLEAFVRGVVDGFPDFRVTVGDLLSSDDLVMYEAEITMTHEGEFGGIPPTGRAVEVGEMSTFRVVDGKIQEHRAYFDQQEIYEQLGLTED</sequence>
<evidence type="ECO:0000313" key="2">
    <source>
        <dbReference type="Proteomes" id="UP000199126"/>
    </source>
</evidence>
<dbReference type="Pfam" id="PF07366">
    <property type="entry name" value="SnoaL"/>
    <property type="match status" value="1"/>
</dbReference>
<dbReference type="GO" id="GO:0030638">
    <property type="term" value="P:polyketide metabolic process"/>
    <property type="evidence" value="ECO:0007669"/>
    <property type="project" value="InterPro"/>
</dbReference>
<name>A0A1H8TQL8_9EURY</name>
<dbReference type="Gene3D" id="3.10.450.50">
    <property type="match status" value="1"/>
</dbReference>
<keyword evidence="2" id="KW-1185">Reference proteome</keyword>
<dbReference type="InterPro" id="IPR032710">
    <property type="entry name" value="NTF2-like_dom_sf"/>
</dbReference>
<protein>
    <recommendedName>
        <fullName evidence="3">SnoaL-like polyketide cyclase</fullName>
    </recommendedName>
</protein>
<reference evidence="2" key="1">
    <citation type="submission" date="2016-10" db="EMBL/GenBank/DDBJ databases">
        <authorList>
            <person name="Varghese N."/>
            <person name="Submissions S."/>
        </authorList>
    </citation>
    <scope>NUCLEOTIDE SEQUENCE [LARGE SCALE GENOMIC DNA]</scope>
    <source>
        <strain evidence="2">CGMCC 1.10121</strain>
    </source>
</reference>
<dbReference type="PANTHER" id="PTHR38436">
    <property type="entry name" value="POLYKETIDE CYCLASE SNOAL-LIKE DOMAIN"/>
    <property type="match status" value="1"/>
</dbReference>
<dbReference type="Proteomes" id="UP000199126">
    <property type="component" value="Unassembled WGS sequence"/>
</dbReference>
<dbReference type="EMBL" id="FODV01000008">
    <property type="protein sequence ID" value="SEO92914.1"/>
    <property type="molecule type" value="Genomic_DNA"/>
</dbReference>
<dbReference type="RefSeq" id="WP_089825403.1">
    <property type="nucleotide sequence ID" value="NZ_FODV01000008.1"/>
</dbReference>
<dbReference type="AlphaFoldDB" id="A0A1H8TQL8"/>
<accession>A0A1H8TQL8</accession>
<dbReference type="PANTHER" id="PTHR38436:SF1">
    <property type="entry name" value="ESTER CYCLASE"/>
    <property type="match status" value="1"/>
</dbReference>
<gene>
    <name evidence="1" type="ORF">SAMN04487948_10832</name>
</gene>
<dbReference type="SUPFAM" id="SSF54427">
    <property type="entry name" value="NTF2-like"/>
    <property type="match status" value="1"/>
</dbReference>
<organism evidence="1 2">
    <name type="scientific">Halogranum amylolyticum</name>
    <dbReference type="NCBI Taxonomy" id="660520"/>
    <lineage>
        <taxon>Archaea</taxon>
        <taxon>Methanobacteriati</taxon>
        <taxon>Methanobacteriota</taxon>
        <taxon>Stenosarchaea group</taxon>
        <taxon>Halobacteria</taxon>
        <taxon>Halobacteriales</taxon>
        <taxon>Haloferacaceae</taxon>
    </lineage>
</organism>
<dbReference type="OrthoDB" id="8685at2157"/>
<evidence type="ECO:0008006" key="3">
    <source>
        <dbReference type="Google" id="ProtNLM"/>
    </source>
</evidence>
<dbReference type="InterPro" id="IPR009959">
    <property type="entry name" value="Cyclase_SnoaL-like"/>
</dbReference>
<proteinExistence type="predicted"/>
<evidence type="ECO:0000313" key="1">
    <source>
        <dbReference type="EMBL" id="SEO92914.1"/>
    </source>
</evidence>